<dbReference type="AlphaFoldDB" id="A0A916PHQ0"/>
<evidence type="ECO:0000313" key="2">
    <source>
        <dbReference type="Proteomes" id="UP000039021"/>
    </source>
</evidence>
<dbReference type="Proteomes" id="UP000039021">
    <property type="component" value="Unassembled WGS sequence"/>
</dbReference>
<dbReference type="EMBL" id="CSBK01004632">
    <property type="protein sequence ID" value="CPC06178.1"/>
    <property type="molecule type" value="Genomic_DNA"/>
</dbReference>
<name>A0A916PHQ0_MYCTX</name>
<proteinExistence type="predicted"/>
<gene>
    <name evidence="1" type="ORF">ERS007739_05544</name>
</gene>
<sequence>MPSPICSVTPAARNFSGASRNEIATTIPSQTNATATSIAGPALTEWLLPAA</sequence>
<accession>A0A916PHQ0</accession>
<protein>
    <submittedName>
        <fullName evidence="1">Uncharacterized protein</fullName>
    </submittedName>
</protein>
<comment type="caution">
    <text evidence="1">The sequence shown here is derived from an EMBL/GenBank/DDBJ whole genome shotgun (WGS) entry which is preliminary data.</text>
</comment>
<organism evidence="1 2">
    <name type="scientific">Mycobacterium tuberculosis</name>
    <dbReference type="NCBI Taxonomy" id="1773"/>
    <lineage>
        <taxon>Bacteria</taxon>
        <taxon>Bacillati</taxon>
        <taxon>Actinomycetota</taxon>
        <taxon>Actinomycetes</taxon>
        <taxon>Mycobacteriales</taxon>
        <taxon>Mycobacteriaceae</taxon>
        <taxon>Mycobacterium</taxon>
        <taxon>Mycobacterium tuberculosis complex</taxon>
    </lineage>
</organism>
<reference evidence="2" key="1">
    <citation type="submission" date="2015-03" db="EMBL/GenBank/DDBJ databases">
        <authorList>
            <consortium name="Pathogen Informatics"/>
        </authorList>
    </citation>
    <scope>NUCLEOTIDE SEQUENCE [LARGE SCALE GENOMIC DNA]</scope>
    <source>
        <strain evidence="2">N09902308</strain>
    </source>
</reference>
<evidence type="ECO:0000313" key="1">
    <source>
        <dbReference type="EMBL" id="CPC06178.1"/>
    </source>
</evidence>